<proteinExistence type="predicted"/>
<name>A0A4U3MMS8_9ACTN</name>
<comment type="caution">
    <text evidence="2">The sequence shown here is derived from an EMBL/GenBank/DDBJ whole genome shotgun (WGS) entry which is preliminary data.</text>
</comment>
<evidence type="ECO:0000256" key="1">
    <source>
        <dbReference type="SAM" id="Phobius"/>
    </source>
</evidence>
<feature type="transmembrane region" description="Helical" evidence="1">
    <location>
        <begin position="36"/>
        <end position="56"/>
    </location>
</feature>
<keyword evidence="1" id="KW-0812">Transmembrane</keyword>
<protein>
    <submittedName>
        <fullName evidence="2">Uncharacterized protein</fullName>
    </submittedName>
</protein>
<sequence>MPTLRRLAMLGAAAGTVVLAALAALVLMGALPVVDALVLVLLGGCLAALALLLFSVRRLDGKTQRIDTRVKKLETNLARVTDTLGTVSDELAGASRLLAEGAARRDDDLRAVLAALGEDRVNAMFLRNEVEAEIKEIRRITGAPPRVRTDVGER</sequence>
<accession>A0A4U3MMS8</accession>
<reference evidence="2 3" key="1">
    <citation type="submission" date="2019-04" db="EMBL/GenBank/DDBJ databases">
        <title>Herbidospora sp. NEAU-GS14.nov., a novel actinomycete isolated from soil.</title>
        <authorList>
            <person name="Han L."/>
        </authorList>
    </citation>
    <scope>NUCLEOTIDE SEQUENCE [LARGE SCALE GENOMIC DNA]</scope>
    <source>
        <strain evidence="2 3">NEAU-GS14</strain>
    </source>
</reference>
<keyword evidence="1" id="KW-1133">Transmembrane helix</keyword>
<dbReference type="Proteomes" id="UP000308705">
    <property type="component" value="Unassembled WGS sequence"/>
</dbReference>
<organism evidence="2 3">
    <name type="scientific">Herbidospora galbida</name>
    <dbReference type="NCBI Taxonomy" id="2575442"/>
    <lineage>
        <taxon>Bacteria</taxon>
        <taxon>Bacillati</taxon>
        <taxon>Actinomycetota</taxon>
        <taxon>Actinomycetes</taxon>
        <taxon>Streptosporangiales</taxon>
        <taxon>Streptosporangiaceae</taxon>
        <taxon>Herbidospora</taxon>
    </lineage>
</organism>
<dbReference type="AlphaFoldDB" id="A0A4U3MMS8"/>
<keyword evidence="1" id="KW-0472">Membrane</keyword>
<evidence type="ECO:0000313" key="3">
    <source>
        <dbReference type="Proteomes" id="UP000308705"/>
    </source>
</evidence>
<gene>
    <name evidence="2" type="ORF">FDA94_06955</name>
</gene>
<dbReference type="OrthoDB" id="3542131at2"/>
<feature type="transmembrane region" description="Helical" evidence="1">
    <location>
        <begin position="7"/>
        <end position="30"/>
    </location>
</feature>
<dbReference type="EMBL" id="SZQA01000004">
    <property type="protein sequence ID" value="TKK90149.1"/>
    <property type="molecule type" value="Genomic_DNA"/>
</dbReference>
<keyword evidence="3" id="KW-1185">Reference proteome</keyword>
<dbReference type="RefSeq" id="WP_137246188.1">
    <property type="nucleotide sequence ID" value="NZ_SZQA01000004.1"/>
</dbReference>
<evidence type="ECO:0000313" key="2">
    <source>
        <dbReference type="EMBL" id="TKK90149.1"/>
    </source>
</evidence>